<keyword evidence="11" id="KW-1185">Reference proteome</keyword>
<dbReference type="CDD" id="cd06171">
    <property type="entry name" value="Sigma70_r4"/>
    <property type="match status" value="1"/>
</dbReference>
<keyword evidence="3 6" id="KW-0731">Sigma factor</keyword>
<dbReference type="InterPro" id="IPR000838">
    <property type="entry name" value="RNA_pol_sigma70_ECF_CS"/>
</dbReference>
<keyword evidence="2 6" id="KW-0805">Transcription regulation</keyword>
<feature type="domain" description="RNA polymerase sigma-70 region 2" evidence="8">
    <location>
        <begin position="37"/>
        <end position="99"/>
    </location>
</feature>
<name>A0ABY4PSK1_9ACTN</name>
<evidence type="ECO:0000256" key="4">
    <source>
        <dbReference type="ARBA" id="ARBA00023125"/>
    </source>
</evidence>
<evidence type="ECO:0000256" key="2">
    <source>
        <dbReference type="ARBA" id="ARBA00023015"/>
    </source>
</evidence>
<dbReference type="RefSeq" id="WP_249587852.1">
    <property type="nucleotide sequence ID" value="NZ_BAAAQL010000029.1"/>
</dbReference>
<dbReference type="NCBIfam" id="TIGR02947">
    <property type="entry name" value="SigH_actino"/>
    <property type="match status" value="1"/>
</dbReference>
<dbReference type="EMBL" id="CP097289">
    <property type="protein sequence ID" value="UQT56390.1"/>
    <property type="molecule type" value="Genomic_DNA"/>
</dbReference>
<dbReference type="SUPFAM" id="SSF88659">
    <property type="entry name" value="Sigma3 and sigma4 domains of RNA polymerase sigma factors"/>
    <property type="match status" value="1"/>
</dbReference>
<dbReference type="InterPro" id="IPR036388">
    <property type="entry name" value="WH-like_DNA-bd_sf"/>
</dbReference>
<dbReference type="InterPro" id="IPR013324">
    <property type="entry name" value="RNA_pol_sigma_r3/r4-like"/>
</dbReference>
<dbReference type="Gene3D" id="1.10.10.10">
    <property type="entry name" value="Winged helix-like DNA-binding domain superfamily/Winged helix DNA-binding domain"/>
    <property type="match status" value="1"/>
</dbReference>
<evidence type="ECO:0000256" key="1">
    <source>
        <dbReference type="ARBA" id="ARBA00010641"/>
    </source>
</evidence>
<dbReference type="NCBIfam" id="TIGR02937">
    <property type="entry name" value="sigma70-ECF"/>
    <property type="match status" value="1"/>
</dbReference>
<dbReference type="Pfam" id="PF08281">
    <property type="entry name" value="Sigma70_r4_2"/>
    <property type="match status" value="1"/>
</dbReference>
<dbReference type="SUPFAM" id="SSF88946">
    <property type="entry name" value="Sigma2 domain of RNA polymerase sigma factors"/>
    <property type="match status" value="1"/>
</dbReference>
<dbReference type="PANTHER" id="PTHR43133:SF59">
    <property type="entry name" value="ECF RNA POLYMERASE SIGMA FACTOR SIGR"/>
    <property type="match status" value="1"/>
</dbReference>
<keyword evidence="4 6" id="KW-0238">DNA-binding</keyword>
<dbReference type="PROSITE" id="PS01063">
    <property type="entry name" value="SIGMA70_ECF"/>
    <property type="match status" value="1"/>
</dbReference>
<accession>A0ABY4PSK1</accession>
<dbReference type="InterPro" id="IPR039425">
    <property type="entry name" value="RNA_pol_sigma-70-like"/>
</dbReference>
<evidence type="ECO:0000256" key="5">
    <source>
        <dbReference type="ARBA" id="ARBA00023163"/>
    </source>
</evidence>
<keyword evidence="5 6" id="KW-0804">Transcription</keyword>
<protein>
    <recommendedName>
        <fullName evidence="6">RNA polymerase sigma factor</fullName>
    </recommendedName>
</protein>
<gene>
    <name evidence="10" type="ORF">M4V62_15510</name>
</gene>
<evidence type="ECO:0000259" key="9">
    <source>
        <dbReference type="Pfam" id="PF08281"/>
    </source>
</evidence>
<organism evidence="10 11">
    <name type="scientific">Streptomyces durmitorensis</name>
    <dbReference type="NCBI Taxonomy" id="319947"/>
    <lineage>
        <taxon>Bacteria</taxon>
        <taxon>Bacillati</taxon>
        <taxon>Actinomycetota</taxon>
        <taxon>Actinomycetes</taxon>
        <taxon>Kitasatosporales</taxon>
        <taxon>Streptomycetaceae</taxon>
        <taxon>Streptomyces</taxon>
    </lineage>
</organism>
<evidence type="ECO:0000313" key="11">
    <source>
        <dbReference type="Proteomes" id="UP000829992"/>
    </source>
</evidence>
<dbReference type="InterPro" id="IPR014293">
    <property type="entry name" value="RNA_pol_sigma70_actinobac"/>
</dbReference>
<sequence length="222" mass="24666">MGPVTGTDAGAENGQAQPEETQAERTARFERDALGFLDQMYSAALRMTRNPADAEDLVQETYAKAYASFHQFREGTNLKAWLYRILTNTFINSYRKKQREPQRSAAEEIEDWQLARAESHMSTGLRSAESQALDHLPDSDVKSALQAIPEEFRIAVYLADVEGFAYKEIADIMGTPIGTVMSRLHRGRRQLRGMLEDYARDRGLVPAGAASESSNEAKGSGS</sequence>
<evidence type="ECO:0000256" key="7">
    <source>
        <dbReference type="SAM" id="MobiDB-lite"/>
    </source>
</evidence>
<evidence type="ECO:0000256" key="3">
    <source>
        <dbReference type="ARBA" id="ARBA00023082"/>
    </source>
</evidence>
<dbReference type="Proteomes" id="UP000829992">
    <property type="component" value="Chromosome"/>
</dbReference>
<reference evidence="10 11" key="1">
    <citation type="submission" date="2022-05" db="EMBL/GenBank/DDBJ databases">
        <authorList>
            <person name="Zhou X."/>
            <person name="Li K."/>
            <person name="Man Y."/>
        </authorList>
    </citation>
    <scope>NUCLEOTIDE SEQUENCE [LARGE SCALE GENOMIC DNA]</scope>
    <source>
        <strain evidence="10 11">MS405</strain>
    </source>
</reference>
<evidence type="ECO:0000256" key="6">
    <source>
        <dbReference type="RuleBase" id="RU000716"/>
    </source>
</evidence>
<dbReference type="Pfam" id="PF04542">
    <property type="entry name" value="Sigma70_r2"/>
    <property type="match status" value="1"/>
</dbReference>
<evidence type="ECO:0000313" key="10">
    <source>
        <dbReference type="EMBL" id="UQT56390.1"/>
    </source>
</evidence>
<dbReference type="InterPro" id="IPR013325">
    <property type="entry name" value="RNA_pol_sigma_r2"/>
</dbReference>
<proteinExistence type="inferred from homology"/>
<dbReference type="PANTHER" id="PTHR43133">
    <property type="entry name" value="RNA POLYMERASE ECF-TYPE SIGMA FACTO"/>
    <property type="match status" value="1"/>
</dbReference>
<dbReference type="Gene3D" id="1.10.1740.10">
    <property type="match status" value="1"/>
</dbReference>
<dbReference type="InterPro" id="IPR014284">
    <property type="entry name" value="RNA_pol_sigma-70_dom"/>
</dbReference>
<dbReference type="InterPro" id="IPR013249">
    <property type="entry name" value="RNA_pol_sigma70_r4_t2"/>
</dbReference>
<comment type="similarity">
    <text evidence="1 6">Belongs to the sigma-70 factor family. ECF subfamily.</text>
</comment>
<evidence type="ECO:0000259" key="8">
    <source>
        <dbReference type="Pfam" id="PF04542"/>
    </source>
</evidence>
<dbReference type="InterPro" id="IPR007627">
    <property type="entry name" value="RNA_pol_sigma70_r2"/>
</dbReference>
<feature type="region of interest" description="Disordered" evidence="7">
    <location>
        <begin position="1"/>
        <end position="24"/>
    </location>
</feature>
<feature type="domain" description="RNA polymerase sigma factor 70 region 4 type 2" evidence="9">
    <location>
        <begin position="141"/>
        <end position="191"/>
    </location>
</feature>